<dbReference type="Proteomes" id="UP001219518">
    <property type="component" value="Unassembled WGS sequence"/>
</dbReference>
<name>A0AAE1LTI4_9NEOP</name>
<proteinExistence type="predicted"/>
<organism evidence="2 3">
    <name type="scientific">Frankliniella fusca</name>
    <dbReference type="NCBI Taxonomy" id="407009"/>
    <lineage>
        <taxon>Eukaryota</taxon>
        <taxon>Metazoa</taxon>
        <taxon>Ecdysozoa</taxon>
        <taxon>Arthropoda</taxon>
        <taxon>Hexapoda</taxon>
        <taxon>Insecta</taxon>
        <taxon>Pterygota</taxon>
        <taxon>Neoptera</taxon>
        <taxon>Paraneoptera</taxon>
        <taxon>Thysanoptera</taxon>
        <taxon>Terebrantia</taxon>
        <taxon>Thripoidea</taxon>
        <taxon>Thripidae</taxon>
        <taxon>Frankliniella</taxon>
    </lineage>
</organism>
<feature type="signal peptide" evidence="1">
    <location>
        <begin position="1"/>
        <end position="18"/>
    </location>
</feature>
<evidence type="ECO:0000313" key="2">
    <source>
        <dbReference type="EMBL" id="KAK3931518.1"/>
    </source>
</evidence>
<comment type="caution">
    <text evidence="2">The sequence shown here is derived from an EMBL/GenBank/DDBJ whole genome shotgun (WGS) entry which is preliminary data.</text>
</comment>
<keyword evidence="1" id="KW-0732">Signal</keyword>
<feature type="chain" id="PRO_5042031294" evidence="1">
    <location>
        <begin position="19"/>
        <end position="96"/>
    </location>
</feature>
<sequence>MRKLAVTHCLLWVTLCGGEKVAVCIFNFGPFFNIPERAEACPASFLDAPFDLKVQIVRDHHDVHVKYVFANFTFNFDYDDEKEKLKQMLHQQQRNM</sequence>
<dbReference type="AlphaFoldDB" id="A0AAE1LTI4"/>
<accession>A0AAE1LTI4</accession>
<evidence type="ECO:0000256" key="1">
    <source>
        <dbReference type="SAM" id="SignalP"/>
    </source>
</evidence>
<gene>
    <name evidence="2" type="ORF">KUF71_006536</name>
</gene>
<dbReference type="EMBL" id="JAHWGI010001426">
    <property type="protein sequence ID" value="KAK3931518.1"/>
    <property type="molecule type" value="Genomic_DNA"/>
</dbReference>
<evidence type="ECO:0000313" key="3">
    <source>
        <dbReference type="Proteomes" id="UP001219518"/>
    </source>
</evidence>
<reference evidence="2" key="1">
    <citation type="submission" date="2021-07" db="EMBL/GenBank/DDBJ databases">
        <authorList>
            <person name="Catto M.A."/>
            <person name="Jacobson A."/>
            <person name="Kennedy G."/>
            <person name="Labadie P."/>
            <person name="Hunt B.G."/>
            <person name="Srinivasan R."/>
        </authorList>
    </citation>
    <scope>NUCLEOTIDE SEQUENCE</scope>
    <source>
        <strain evidence="2">PL_HMW_Pooled</strain>
        <tissue evidence="2">Head</tissue>
    </source>
</reference>
<protein>
    <submittedName>
        <fullName evidence="2">Vitamin B12-binding protein</fullName>
    </submittedName>
</protein>
<reference evidence="2" key="2">
    <citation type="journal article" date="2023" name="BMC Genomics">
        <title>Pest status, molecular evolution, and epigenetic factors derived from the genome assembly of Frankliniella fusca, a thysanopteran phytovirus vector.</title>
        <authorList>
            <person name="Catto M.A."/>
            <person name="Labadie P.E."/>
            <person name="Jacobson A.L."/>
            <person name="Kennedy G.G."/>
            <person name="Srinivasan R."/>
            <person name="Hunt B.G."/>
        </authorList>
    </citation>
    <scope>NUCLEOTIDE SEQUENCE</scope>
    <source>
        <strain evidence="2">PL_HMW_Pooled</strain>
    </source>
</reference>
<keyword evidence="3" id="KW-1185">Reference proteome</keyword>